<organism evidence="1 2">
    <name type="scientific">Kitasatospora cheerisanensis KCTC 2395</name>
    <dbReference type="NCBI Taxonomy" id="1348663"/>
    <lineage>
        <taxon>Bacteria</taxon>
        <taxon>Bacillati</taxon>
        <taxon>Actinomycetota</taxon>
        <taxon>Actinomycetes</taxon>
        <taxon>Kitasatosporales</taxon>
        <taxon>Streptomycetaceae</taxon>
        <taxon>Kitasatospora</taxon>
    </lineage>
</organism>
<dbReference type="AlphaFoldDB" id="A0A066YWG8"/>
<reference evidence="1 2" key="1">
    <citation type="submission" date="2014-05" db="EMBL/GenBank/DDBJ databases">
        <title>Draft Genome Sequence of Kitasatospora cheerisanensis KCTC 2395.</title>
        <authorList>
            <person name="Nam D.H."/>
        </authorList>
    </citation>
    <scope>NUCLEOTIDE SEQUENCE [LARGE SCALE GENOMIC DNA]</scope>
    <source>
        <strain evidence="1 2">KCTC 2395</strain>
    </source>
</reference>
<accession>A0A066YWG8</accession>
<name>A0A066YWG8_9ACTN</name>
<evidence type="ECO:0000313" key="2">
    <source>
        <dbReference type="Proteomes" id="UP000027178"/>
    </source>
</evidence>
<dbReference type="PATRIC" id="fig|1348663.4.peg.2710"/>
<dbReference type="EMBL" id="JNBY01000083">
    <property type="protein sequence ID" value="KDN85577.1"/>
    <property type="molecule type" value="Genomic_DNA"/>
</dbReference>
<keyword evidence="2" id="KW-1185">Reference proteome</keyword>
<sequence>MRRHPDLYRTVRASLEPYETRFGRIADRDPVLRRQWHRAAVDALDRAVQAPGSLTV</sequence>
<dbReference type="Proteomes" id="UP000027178">
    <property type="component" value="Unassembled WGS sequence"/>
</dbReference>
<protein>
    <submittedName>
        <fullName evidence="1">Uncharacterized protein</fullName>
    </submittedName>
</protein>
<gene>
    <name evidence="1" type="ORF">KCH_28080</name>
</gene>
<proteinExistence type="predicted"/>
<evidence type="ECO:0000313" key="1">
    <source>
        <dbReference type="EMBL" id="KDN85577.1"/>
    </source>
</evidence>
<comment type="caution">
    <text evidence="1">The sequence shown here is derived from an EMBL/GenBank/DDBJ whole genome shotgun (WGS) entry which is preliminary data.</text>
</comment>
<dbReference type="HOGENOM" id="CLU_3008283_0_0_11"/>